<dbReference type="EMBL" id="CP119905">
    <property type="protein sequence ID" value="WFD24336.1"/>
    <property type="molecule type" value="Genomic_DNA"/>
</dbReference>
<evidence type="ECO:0000313" key="2">
    <source>
        <dbReference type="EMBL" id="WFD24336.1"/>
    </source>
</evidence>
<feature type="region of interest" description="Disordered" evidence="1">
    <location>
        <begin position="166"/>
        <end position="212"/>
    </location>
</feature>
<keyword evidence="3" id="KW-1185">Reference proteome</keyword>
<feature type="region of interest" description="Disordered" evidence="1">
    <location>
        <begin position="1"/>
        <end position="25"/>
    </location>
</feature>
<evidence type="ECO:0000256" key="1">
    <source>
        <dbReference type="SAM" id="MobiDB-lite"/>
    </source>
</evidence>
<organism evidence="2 3">
    <name type="scientific">Malassezia equina</name>
    <dbReference type="NCBI Taxonomy" id="1381935"/>
    <lineage>
        <taxon>Eukaryota</taxon>
        <taxon>Fungi</taxon>
        <taxon>Dikarya</taxon>
        <taxon>Basidiomycota</taxon>
        <taxon>Ustilaginomycotina</taxon>
        <taxon>Malasseziomycetes</taxon>
        <taxon>Malasseziales</taxon>
        <taxon>Malasseziaceae</taxon>
        <taxon>Malassezia</taxon>
    </lineage>
</organism>
<feature type="compositionally biased region" description="Polar residues" evidence="1">
    <location>
        <begin position="200"/>
        <end position="212"/>
    </location>
</feature>
<reference evidence="2" key="1">
    <citation type="submission" date="2023-03" db="EMBL/GenBank/DDBJ databases">
        <title>Mating type loci evolution in Malassezia.</title>
        <authorList>
            <person name="Coelho M.A."/>
        </authorList>
    </citation>
    <scope>NUCLEOTIDE SEQUENCE</scope>
    <source>
        <strain evidence="2">CBS 12830</strain>
    </source>
</reference>
<sequence>MHTASVRGRKRRNQHPLAWDPSNEVRANMPRASGLHGAHAPIVKRPYANIIYGREQDEDVADALVARYALYHEWMDKLLGPTRLDQMTAPAPVYDDKSLKKLESDIQTLQNEWESAKAAHAEKLKAFNAPVDDKSEEAEAEPWAQAPSAGRILGIGYVPTDIPADVAAHLQAQAERRREREAQQPPPSKTPEEIQAMIQEVNQRHQGTPTVP</sequence>
<proteinExistence type="predicted"/>
<evidence type="ECO:0000313" key="3">
    <source>
        <dbReference type="Proteomes" id="UP001214415"/>
    </source>
</evidence>
<dbReference type="AlphaFoldDB" id="A0AAF0IZW5"/>
<gene>
    <name evidence="2" type="ORF">MEQU1_003035</name>
</gene>
<protein>
    <submittedName>
        <fullName evidence="2">Uncharacterized protein</fullName>
    </submittedName>
</protein>
<accession>A0AAF0IZW5</accession>
<name>A0AAF0IZW5_9BASI</name>
<dbReference type="Proteomes" id="UP001214415">
    <property type="component" value="Chromosome 6"/>
</dbReference>